<dbReference type="Proteomes" id="UP000319499">
    <property type="component" value="Unassembled WGS sequence"/>
</dbReference>
<accession>A0A563D898</accession>
<dbReference type="Gene3D" id="3.40.30.10">
    <property type="entry name" value="Glutaredoxin"/>
    <property type="match status" value="1"/>
</dbReference>
<dbReference type="GO" id="GO:0046685">
    <property type="term" value="P:response to arsenic-containing substance"/>
    <property type="evidence" value="ECO:0007669"/>
    <property type="project" value="InterPro"/>
</dbReference>
<protein>
    <submittedName>
        <fullName evidence="1">Arsenite efflux transporter metallochaperone ArsD</fullName>
    </submittedName>
</protein>
<gene>
    <name evidence="1" type="primary">arsD</name>
    <name evidence="1" type="ORF">ETU09_11085</name>
</gene>
<dbReference type="AlphaFoldDB" id="A0A563D898"/>
<name>A0A563D898_9FLAO</name>
<dbReference type="InterPro" id="IPR010712">
    <property type="entry name" value="Arsenical-R_ArsD"/>
</dbReference>
<dbReference type="GO" id="GO:0003677">
    <property type="term" value="F:DNA binding"/>
    <property type="evidence" value="ECO:0007669"/>
    <property type="project" value="InterPro"/>
</dbReference>
<organism evidence="1 2">
    <name type="scientific">Apibacter muscae</name>
    <dbReference type="NCBI Taxonomy" id="2509004"/>
    <lineage>
        <taxon>Bacteria</taxon>
        <taxon>Pseudomonadati</taxon>
        <taxon>Bacteroidota</taxon>
        <taxon>Flavobacteriia</taxon>
        <taxon>Flavobacteriales</taxon>
        <taxon>Weeksellaceae</taxon>
        <taxon>Apibacter</taxon>
    </lineage>
</organism>
<dbReference type="Pfam" id="PF06953">
    <property type="entry name" value="ArsD"/>
    <property type="match status" value="1"/>
</dbReference>
<comment type="caution">
    <text evidence="1">The sequence shown here is derived from an EMBL/GenBank/DDBJ whole genome shotgun (WGS) entry which is preliminary data.</text>
</comment>
<sequence>MKTIEIFDPSLCCSTGVCGPSVDTDLMRIASSLDKLKKQGAIILRHNLNTEPQAYIDHPLVNEQLTKFGVDILPITVVDGEIVLTKKYPTDAQLENWTGLTI</sequence>
<evidence type="ECO:0000313" key="1">
    <source>
        <dbReference type="EMBL" id="TWP26233.1"/>
    </source>
</evidence>
<dbReference type="OrthoDB" id="9801358at2"/>
<dbReference type="NCBIfam" id="NF033727">
    <property type="entry name" value="chaperon_ArsD"/>
    <property type="match status" value="1"/>
</dbReference>
<keyword evidence="2" id="KW-1185">Reference proteome</keyword>
<dbReference type="GO" id="GO:0045892">
    <property type="term" value="P:negative regulation of DNA-templated transcription"/>
    <property type="evidence" value="ECO:0007669"/>
    <property type="project" value="InterPro"/>
</dbReference>
<proteinExistence type="predicted"/>
<dbReference type="RefSeq" id="WP_146293585.1">
    <property type="nucleotide sequence ID" value="NZ_SELH01000026.1"/>
</dbReference>
<dbReference type="EMBL" id="SELH01000026">
    <property type="protein sequence ID" value="TWP26233.1"/>
    <property type="molecule type" value="Genomic_DNA"/>
</dbReference>
<evidence type="ECO:0000313" key="2">
    <source>
        <dbReference type="Proteomes" id="UP000319499"/>
    </source>
</evidence>
<reference evidence="1 2" key="1">
    <citation type="submission" date="2019-02" db="EMBL/GenBank/DDBJ databases">
        <title>Apibacter muscae sp. nov.: a novel member of the house fly microbiota.</title>
        <authorList>
            <person name="Park R."/>
        </authorList>
    </citation>
    <scope>NUCLEOTIDE SEQUENCE [LARGE SCALE GENOMIC DNA]</scope>
    <source>
        <strain evidence="1 2">AL1</strain>
    </source>
</reference>